<dbReference type="InterPro" id="IPR016035">
    <property type="entry name" value="Acyl_Trfase/lysoPLipase"/>
</dbReference>
<dbReference type="CDD" id="cd07207">
    <property type="entry name" value="Pat_ExoU_VipD_like"/>
    <property type="match status" value="1"/>
</dbReference>
<evidence type="ECO:0000256" key="1">
    <source>
        <dbReference type="ARBA" id="ARBA00023098"/>
    </source>
</evidence>
<name>A0A852TB26_9BACI</name>
<reference evidence="5" key="2">
    <citation type="submission" date="2020-08" db="EMBL/GenBank/DDBJ databases">
        <title>The Agave Microbiome: Exploring the role of microbial communities in plant adaptations to desert environments.</title>
        <authorList>
            <person name="Partida-Martinez L.P."/>
        </authorList>
    </citation>
    <scope>NUCLEOTIDE SEQUENCE [LARGE SCALE GENOMIC DNA]</scope>
    <source>
        <strain evidence="5">AT2.8</strain>
    </source>
</reference>
<dbReference type="InterPro" id="IPR002641">
    <property type="entry name" value="PNPLA_dom"/>
</dbReference>
<keyword evidence="2" id="KW-0378">Hydrolase</keyword>
<dbReference type="GO" id="GO:0016787">
    <property type="term" value="F:hydrolase activity"/>
    <property type="evidence" value="ECO:0007669"/>
    <property type="project" value="UniProtKB-UniRule"/>
</dbReference>
<feature type="domain" description="PNPLA" evidence="3">
    <location>
        <begin position="14"/>
        <end position="205"/>
    </location>
</feature>
<evidence type="ECO:0000313" key="5">
    <source>
        <dbReference type="Proteomes" id="UP000548423"/>
    </source>
</evidence>
<dbReference type="Pfam" id="PF01734">
    <property type="entry name" value="Patatin"/>
    <property type="match status" value="1"/>
</dbReference>
<feature type="active site" description="Nucleophile" evidence="2">
    <location>
        <position position="47"/>
    </location>
</feature>
<evidence type="ECO:0000313" key="4">
    <source>
        <dbReference type="EMBL" id="NYE04996.1"/>
    </source>
</evidence>
<keyword evidence="1 2" id="KW-0443">Lipid metabolism</keyword>
<dbReference type="PROSITE" id="PS51635">
    <property type="entry name" value="PNPLA"/>
    <property type="match status" value="1"/>
</dbReference>
<dbReference type="GO" id="GO:0016042">
    <property type="term" value="P:lipid catabolic process"/>
    <property type="evidence" value="ECO:0007669"/>
    <property type="project" value="UniProtKB-UniRule"/>
</dbReference>
<feature type="active site" description="Proton acceptor" evidence="2">
    <location>
        <position position="192"/>
    </location>
</feature>
<gene>
    <name evidence="4" type="ORF">F4694_001745</name>
</gene>
<evidence type="ECO:0000256" key="2">
    <source>
        <dbReference type="PROSITE-ProRule" id="PRU01161"/>
    </source>
</evidence>
<proteinExistence type="predicted"/>
<keyword evidence="2" id="KW-0442">Lipid degradation</keyword>
<reference evidence="5" key="1">
    <citation type="submission" date="2020-07" db="EMBL/GenBank/DDBJ databases">
        <authorList>
            <person name="Partida-Martinez L."/>
            <person name="Huntemann M."/>
            <person name="Clum A."/>
            <person name="Wang J."/>
            <person name="Palaniappan K."/>
            <person name="Ritter S."/>
            <person name="Chen I.-M."/>
            <person name="Stamatis D."/>
            <person name="Reddy T."/>
            <person name="O'Malley R."/>
            <person name="Daum C."/>
            <person name="Shapiro N."/>
            <person name="Ivanova N."/>
            <person name="Kyrpides N."/>
            <person name="Woyke T."/>
        </authorList>
    </citation>
    <scope>NUCLEOTIDE SEQUENCE [LARGE SCALE GENOMIC DNA]</scope>
    <source>
        <strain evidence="5">AT2.8</strain>
    </source>
</reference>
<sequence>MSTPLGVAAMKIDGVFSGGGIKGFALIGAIQEIEKKGFQFERVAGTSAGSIVAALIAAGYGSHEIEQVLDDLDLTKFLDARKMIIPFPLAKWLFVYWKLGLYKGNELEKWIEEKLAAKGVRTFSDLPPQNLRIIASDLSNGKLMVLPDDLVRYGIPPESFSIAKAVRMSCSIPYFFEPVKLKSMDGVNVIVDGGVLSNFPMWLFDHENIQKVRPVIGIKLSADEYEHEKHKIKNAIQLFGALFETMKDAHDSRYVSRKHAKNIIFVPSEGALSIEFHLTNEKKQELFELGREAAKKFFKSWCY</sequence>
<protein>
    <submittedName>
        <fullName evidence="4">NTE family protein</fullName>
    </submittedName>
</protein>
<organism evidence="4 5">
    <name type="scientific">Neobacillus niacini</name>
    <dbReference type="NCBI Taxonomy" id="86668"/>
    <lineage>
        <taxon>Bacteria</taxon>
        <taxon>Bacillati</taxon>
        <taxon>Bacillota</taxon>
        <taxon>Bacilli</taxon>
        <taxon>Bacillales</taxon>
        <taxon>Bacillaceae</taxon>
        <taxon>Neobacillus</taxon>
    </lineage>
</organism>
<accession>A0A852TB26</accession>
<dbReference type="EMBL" id="JACCBX010000003">
    <property type="protein sequence ID" value="NYE04996.1"/>
    <property type="molecule type" value="Genomic_DNA"/>
</dbReference>
<dbReference type="PANTHER" id="PTHR46394:SF1">
    <property type="entry name" value="PNPLA DOMAIN-CONTAINING PROTEIN"/>
    <property type="match status" value="1"/>
</dbReference>
<evidence type="ECO:0000259" key="3">
    <source>
        <dbReference type="PROSITE" id="PS51635"/>
    </source>
</evidence>
<feature type="short sequence motif" description="GXSXG" evidence="2">
    <location>
        <begin position="45"/>
        <end position="49"/>
    </location>
</feature>
<feature type="short sequence motif" description="DGA/G" evidence="2">
    <location>
        <begin position="192"/>
        <end position="194"/>
    </location>
</feature>
<comment type="caution">
    <text evidence="4">The sequence shown here is derived from an EMBL/GenBank/DDBJ whole genome shotgun (WGS) entry which is preliminary data.</text>
</comment>
<dbReference type="SUPFAM" id="SSF52151">
    <property type="entry name" value="FabD/lysophospholipase-like"/>
    <property type="match status" value="1"/>
</dbReference>
<feature type="short sequence motif" description="GXGXXG" evidence="2">
    <location>
        <begin position="18"/>
        <end position="23"/>
    </location>
</feature>
<dbReference type="Proteomes" id="UP000548423">
    <property type="component" value="Unassembled WGS sequence"/>
</dbReference>
<dbReference type="AlphaFoldDB" id="A0A852TB26"/>
<dbReference type="Gene3D" id="3.40.1090.10">
    <property type="entry name" value="Cytosolic phospholipase A2 catalytic domain"/>
    <property type="match status" value="2"/>
</dbReference>
<dbReference type="PANTHER" id="PTHR46394">
    <property type="entry name" value="ANNEXIN"/>
    <property type="match status" value="1"/>
</dbReference>
<dbReference type="InterPro" id="IPR052580">
    <property type="entry name" value="Lipid_Hydrolase"/>
</dbReference>